<evidence type="ECO:0000313" key="3">
    <source>
        <dbReference type="Proteomes" id="UP000291591"/>
    </source>
</evidence>
<feature type="region of interest" description="Disordered" evidence="1">
    <location>
        <begin position="203"/>
        <end position="223"/>
    </location>
</feature>
<dbReference type="OrthoDB" id="3535759at2"/>
<protein>
    <recommendedName>
        <fullName evidence="4">DUF4913 domain-containing protein</fullName>
    </recommendedName>
</protein>
<dbReference type="Proteomes" id="UP000291591">
    <property type="component" value="Unassembled WGS sequence"/>
</dbReference>
<dbReference type="EMBL" id="SHKL01000001">
    <property type="protein sequence ID" value="RZT89049.1"/>
    <property type="molecule type" value="Genomic_DNA"/>
</dbReference>
<dbReference type="AlphaFoldDB" id="A0A4Q7V8C1"/>
<evidence type="ECO:0000313" key="2">
    <source>
        <dbReference type="EMBL" id="RZT89049.1"/>
    </source>
</evidence>
<name>A0A4Q7V8C1_PSEST</name>
<sequence length="223" mass="24015">MRTPAHPEPAGSEPVDSAVYSGLAREVSELKRRLDALDPVEGRVDELGRLVSQMADTLATLAARRRPAAAPSWLLAPTDPEKVRALVEELCAWLGAVFMRYPDGAQVLPDCWLFHADVVEELLWLMYAWCAAYQGGEASVSAAGDWNERHRPGVVARLRRSVGSCSIEAHQTRPGWGAPACAPVPVPGLDHATAITGWWATARDQTPPEPAQTERAPIGGALG</sequence>
<comment type="caution">
    <text evidence="2">The sequence shown here is derived from an EMBL/GenBank/DDBJ whole genome shotgun (WGS) entry which is preliminary data.</text>
</comment>
<gene>
    <name evidence="2" type="ORF">EV383_6004</name>
</gene>
<proteinExistence type="predicted"/>
<evidence type="ECO:0008006" key="4">
    <source>
        <dbReference type="Google" id="ProtNLM"/>
    </source>
</evidence>
<dbReference type="RefSeq" id="WP_130293316.1">
    <property type="nucleotide sequence ID" value="NZ_SHKL01000001.1"/>
</dbReference>
<organism evidence="2 3">
    <name type="scientific">Pseudonocardia sediminis</name>
    <dbReference type="NCBI Taxonomy" id="1397368"/>
    <lineage>
        <taxon>Bacteria</taxon>
        <taxon>Bacillati</taxon>
        <taxon>Actinomycetota</taxon>
        <taxon>Actinomycetes</taxon>
        <taxon>Pseudonocardiales</taxon>
        <taxon>Pseudonocardiaceae</taxon>
        <taxon>Pseudonocardia</taxon>
    </lineage>
</organism>
<accession>A0A4Q7V8C1</accession>
<reference evidence="2 3" key="1">
    <citation type="submission" date="2019-02" db="EMBL/GenBank/DDBJ databases">
        <title>Sequencing the genomes of 1000 actinobacteria strains.</title>
        <authorList>
            <person name="Klenk H.-P."/>
        </authorList>
    </citation>
    <scope>NUCLEOTIDE SEQUENCE [LARGE SCALE GENOMIC DNA]</scope>
    <source>
        <strain evidence="2 3">DSM 45779</strain>
    </source>
</reference>
<keyword evidence="3" id="KW-1185">Reference proteome</keyword>
<evidence type="ECO:0000256" key="1">
    <source>
        <dbReference type="SAM" id="MobiDB-lite"/>
    </source>
</evidence>